<dbReference type="Gene3D" id="1.50.10.100">
    <property type="entry name" value="Chondroitin AC/alginate lyase"/>
    <property type="match status" value="1"/>
</dbReference>
<feature type="signal peptide" evidence="1">
    <location>
        <begin position="1"/>
        <end position="18"/>
    </location>
</feature>
<evidence type="ECO:0000313" key="3">
    <source>
        <dbReference type="Proteomes" id="UP000758603"/>
    </source>
</evidence>
<gene>
    <name evidence="2" type="ORF">BKA67DRAFT_95571</name>
</gene>
<evidence type="ECO:0000313" key="2">
    <source>
        <dbReference type="EMBL" id="KAH6646153.1"/>
    </source>
</evidence>
<dbReference type="SUPFAM" id="SSF48230">
    <property type="entry name" value="Chondroitin AC/alginate lyase"/>
    <property type="match status" value="1"/>
</dbReference>
<evidence type="ECO:0000256" key="1">
    <source>
        <dbReference type="SAM" id="SignalP"/>
    </source>
</evidence>
<dbReference type="Proteomes" id="UP000758603">
    <property type="component" value="Unassembled WGS sequence"/>
</dbReference>
<dbReference type="RefSeq" id="XP_045952667.1">
    <property type="nucleotide sequence ID" value="XM_046109563.1"/>
</dbReference>
<proteinExistence type="predicted"/>
<dbReference type="InterPro" id="IPR008929">
    <property type="entry name" value="Chondroitin_lyas"/>
</dbReference>
<keyword evidence="1" id="KW-0732">Signal</keyword>
<protein>
    <submittedName>
        <fullName evidence="2">Chondroitin AC/alginate lyase</fullName>
    </submittedName>
</protein>
<dbReference type="GO" id="GO:0042597">
    <property type="term" value="C:periplasmic space"/>
    <property type="evidence" value="ECO:0007669"/>
    <property type="project" value="InterPro"/>
</dbReference>
<keyword evidence="3" id="KW-1185">Reference proteome</keyword>
<keyword evidence="2" id="KW-0456">Lyase</keyword>
<dbReference type="OrthoDB" id="5302720at2759"/>
<accession>A0A9P8RKV0</accession>
<dbReference type="GeneID" id="70138454"/>
<organism evidence="2 3">
    <name type="scientific">Truncatella angustata</name>
    <dbReference type="NCBI Taxonomy" id="152316"/>
    <lineage>
        <taxon>Eukaryota</taxon>
        <taxon>Fungi</taxon>
        <taxon>Dikarya</taxon>
        <taxon>Ascomycota</taxon>
        <taxon>Pezizomycotina</taxon>
        <taxon>Sordariomycetes</taxon>
        <taxon>Xylariomycetidae</taxon>
        <taxon>Amphisphaeriales</taxon>
        <taxon>Sporocadaceae</taxon>
        <taxon>Truncatella</taxon>
    </lineage>
</organism>
<dbReference type="PROSITE" id="PS51257">
    <property type="entry name" value="PROKAR_LIPOPROTEIN"/>
    <property type="match status" value="1"/>
</dbReference>
<reference evidence="2" key="1">
    <citation type="journal article" date="2021" name="Nat. Commun.">
        <title>Genetic determinants of endophytism in the Arabidopsis root mycobiome.</title>
        <authorList>
            <person name="Mesny F."/>
            <person name="Miyauchi S."/>
            <person name="Thiergart T."/>
            <person name="Pickel B."/>
            <person name="Atanasova L."/>
            <person name="Karlsson M."/>
            <person name="Huettel B."/>
            <person name="Barry K.W."/>
            <person name="Haridas S."/>
            <person name="Chen C."/>
            <person name="Bauer D."/>
            <person name="Andreopoulos W."/>
            <person name="Pangilinan J."/>
            <person name="LaButti K."/>
            <person name="Riley R."/>
            <person name="Lipzen A."/>
            <person name="Clum A."/>
            <person name="Drula E."/>
            <person name="Henrissat B."/>
            <person name="Kohler A."/>
            <person name="Grigoriev I.V."/>
            <person name="Martin F.M."/>
            <person name="Hacquard S."/>
        </authorList>
    </citation>
    <scope>NUCLEOTIDE SEQUENCE</scope>
    <source>
        <strain evidence="2">MPI-SDFR-AT-0073</strain>
    </source>
</reference>
<sequence>MKLAQACWLLLQGWLVSAACVGKRAFVHPGLLHTQADFARIQGFVDTQASPMYAGWEKLAAHANENYTASPQETICRGSGSDCTENYASLFRDASAAYVNAVYWRTTGSTAHADAAGGILDAWSSTAKYINGSSDKFLASGLYGYQLANAGEILRDYEGWSGLADLVDMLGGVFYPMNHDFLVRHNGAAIDHYWANWDLCNLVSMYAIGVLADNSSMADEAVAYFKGGEGNGAIEKAIWVTYEEAGSGKVLGQNQEAGRDQGHATLDFALLGALAQQTKNQGVDLFGYLDNLILAGSEYMAKYNLDYDVPYTEYVNSDVNQTVISESSRGEVRPIGELLFAHYSSAKGLNASWTGAYRDYVLEQSGGAEGGGGDYGPNSGGYDQLGFGTILYRLK</sequence>
<feature type="chain" id="PRO_5040221493" evidence="1">
    <location>
        <begin position="19"/>
        <end position="395"/>
    </location>
</feature>
<comment type="caution">
    <text evidence="2">The sequence shown here is derived from an EMBL/GenBank/DDBJ whole genome shotgun (WGS) entry which is preliminary data.</text>
</comment>
<dbReference type="GO" id="GO:0016829">
    <property type="term" value="F:lyase activity"/>
    <property type="evidence" value="ECO:0007669"/>
    <property type="project" value="UniProtKB-KW"/>
</dbReference>
<dbReference type="EMBL" id="JAGPXC010000010">
    <property type="protein sequence ID" value="KAH6646153.1"/>
    <property type="molecule type" value="Genomic_DNA"/>
</dbReference>
<name>A0A9P8RKV0_9PEZI</name>
<dbReference type="AlphaFoldDB" id="A0A9P8RKV0"/>